<comment type="caution">
    <text evidence="1">The sequence shown here is derived from an EMBL/GenBank/DDBJ whole genome shotgun (WGS) entry which is preliminary data.</text>
</comment>
<name>X1CPI8_9ZZZZ</name>
<reference evidence="1" key="1">
    <citation type="journal article" date="2014" name="Front. Microbiol.">
        <title>High frequency of phylogenetically diverse reductive dehalogenase-homologous genes in deep subseafloor sedimentary metagenomes.</title>
        <authorList>
            <person name="Kawai M."/>
            <person name="Futagami T."/>
            <person name="Toyoda A."/>
            <person name="Takaki Y."/>
            <person name="Nishi S."/>
            <person name="Hori S."/>
            <person name="Arai W."/>
            <person name="Tsubouchi T."/>
            <person name="Morono Y."/>
            <person name="Uchiyama I."/>
            <person name="Ito T."/>
            <person name="Fujiyama A."/>
            <person name="Inagaki F."/>
            <person name="Takami H."/>
        </authorList>
    </citation>
    <scope>NUCLEOTIDE SEQUENCE</scope>
    <source>
        <strain evidence="1">Expedition CK06-06</strain>
    </source>
</reference>
<accession>X1CPI8</accession>
<dbReference type="AlphaFoldDB" id="X1CPI8"/>
<proteinExistence type="predicted"/>
<evidence type="ECO:0000313" key="1">
    <source>
        <dbReference type="EMBL" id="GAG86166.1"/>
    </source>
</evidence>
<dbReference type="EMBL" id="BART01018121">
    <property type="protein sequence ID" value="GAG86166.1"/>
    <property type="molecule type" value="Genomic_DNA"/>
</dbReference>
<gene>
    <name evidence="1" type="ORF">S01H4_34263</name>
</gene>
<organism evidence="1">
    <name type="scientific">marine sediment metagenome</name>
    <dbReference type="NCBI Taxonomy" id="412755"/>
    <lineage>
        <taxon>unclassified sequences</taxon>
        <taxon>metagenomes</taxon>
        <taxon>ecological metagenomes</taxon>
    </lineage>
</organism>
<protein>
    <submittedName>
        <fullName evidence="1">Uncharacterized protein</fullName>
    </submittedName>
</protein>
<sequence length="58" mass="6772">MLIFVKVTIQKWNPYKLDNKKPEIIIILPRTKMGPLIIKAEKITPKTISRMLVINNAR</sequence>